<evidence type="ECO:0000256" key="1">
    <source>
        <dbReference type="ARBA" id="ARBA00006594"/>
    </source>
</evidence>
<comment type="caution">
    <text evidence="5">The sequence shown here is derived from an EMBL/GenBank/DDBJ whole genome shotgun (WGS) entry which is preliminary data.</text>
</comment>
<evidence type="ECO:0000313" key="5">
    <source>
        <dbReference type="EMBL" id="MEQ2486371.1"/>
    </source>
</evidence>
<keyword evidence="2 5" id="KW-0489">Methyltransferase</keyword>
<sequence length="572" mass="65577">MQLKDNIKFVYDKQISVGNENCQNLLIKGDNKAILPELASVYRGKVKCVYIDPPYNNGDSYHYYDDNTSTALWLKEMRVVLMWLKQLLTKDGSVWISIDDKEMAYLKVEADTIFGRENFASTIIWQQRKTRENRAVFSCNHEYILVYTRDIKAFKKSRNLLPVGEGFIDSKYKNPDNDPRGPWQSISASVQAGHAVASQFYSITSPTGKEFNPPKGRCWSYNQERMLREIADGNIWFGLDGNNTPRIKKFLKDAKIGLTPETLWSGDNYGTTDSAKKHLLSLFPDVDQVFDTPKPEELIKQILEIGSNEGDLILDCYLGSGTTIATAHKLNRRYIGIEIGEQMTNLVVRRLNDVIAGEQGGISQVVNWQGGGEFAYYDFDNKIREKQPSSLTRSVKNVKPVSVKQLNLYELFDRYKDNPIVENSMVHEDLSMNVYGSCGNSSILPSKNCLIGLVKKDNLEQYVERSAKIYYTGKKFPSTVALNKLFYFMPYLKNKGVRDLYLIKVARIGTRKEGQCGEAKNDIRLVFDIEFVKQFFDDYMPVELKIWRTFTDTTVEKIMLAKDEQKKYSKTN</sequence>
<dbReference type="Proteomes" id="UP001487296">
    <property type="component" value="Unassembled WGS sequence"/>
</dbReference>
<dbReference type="GO" id="GO:0032259">
    <property type="term" value="P:methylation"/>
    <property type="evidence" value="ECO:0007669"/>
    <property type="project" value="UniProtKB-KW"/>
</dbReference>
<dbReference type="Gene3D" id="3.40.50.150">
    <property type="entry name" value="Vaccinia Virus protein VP39"/>
    <property type="match status" value="1"/>
</dbReference>
<protein>
    <submittedName>
        <fullName evidence="5">Site-specific DNA-methyltransferase</fullName>
        <ecNumber evidence="5">2.1.1.-</ecNumber>
    </submittedName>
</protein>
<name>A0ABV1FPN1_9BACT</name>
<gene>
    <name evidence="5" type="ORF">AAAT34_04785</name>
</gene>
<organism evidence="5 6">
    <name type="scientific">Hallella faecis</name>
    <dbReference type="NCBI Taxonomy" id="2841596"/>
    <lineage>
        <taxon>Bacteria</taxon>
        <taxon>Pseudomonadati</taxon>
        <taxon>Bacteroidota</taxon>
        <taxon>Bacteroidia</taxon>
        <taxon>Bacteroidales</taxon>
        <taxon>Prevotellaceae</taxon>
        <taxon>Hallella</taxon>
    </lineage>
</organism>
<dbReference type="PRINTS" id="PR00508">
    <property type="entry name" value="S21N4MTFRASE"/>
</dbReference>
<dbReference type="EC" id="2.1.1.-" evidence="5"/>
<dbReference type="GO" id="GO:0008168">
    <property type="term" value="F:methyltransferase activity"/>
    <property type="evidence" value="ECO:0007669"/>
    <property type="project" value="UniProtKB-KW"/>
</dbReference>
<comment type="similarity">
    <text evidence="1">Belongs to the N(4)/N(6)-methyltransferase family.</text>
</comment>
<feature type="domain" description="DNA methylase N-4/N-6" evidence="4">
    <location>
        <begin position="46"/>
        <end position="346"/>
    </location>
</feature>
<dbReference type="PROSITE" id="PS00092">
    <property type="entry name" value="N6_MTASE"/>
    <property type="match status" value="1"/>
</dbReference>
<keyword evidence="3 5" id="KW-0808">Transferase</keyword>
<evidence type="ECO:0000256" key="2">
    <source>
        <dbReference type="ARBA" id="ARBA00022603"/>
    </source>
</evidence>
<dbReference type="InterPro" id="IPR002052">
    <property type="entry name" value="DNA_methylase_N6_adenine_CS"/>
</dbReference>
<dbReference type="InterPro" id="IPR029063">
    <property type="entry name" value="SAM-dependent_MTases_sf"/>
</dbReference>
<dbReference type="InterPro" id="IPR001091">
    <property type="entry name" value="RM_Methyltransferase"/>
</dbReference>
<evidence type="ECO:0000259" key="4">
    <source>
        <dbReference type="Pfam" id="PF01555"/>
    </source>
</evidence>
<evidence type="ECO:0000313" key="6">
    <source>
        <dbReference type="Proteomes" id="UP001487296"/>
    </source>
</evidence>
<accession>A0ABV1FPN1</accession>
<dbReference type="Pfam" id="PF01555">
    <property type="entry name" value="N6_N4_Mtase"/>
    <property type="match status" value="1"/>
</dbReference>
<dbReference type="SUPFAM" id="SSF53335">
    <property type="entry name" value="S-adenosyl-L-methionine-dependent methyltransferases"/>
    <property type="match status" value="1"/>
</dbReference>
<dbReference type="RefSeq" id="WP_215759488.1">
    <property type="nucleotide sequence ID" value="NZ_JAHKBE010000013.1"/>
</dbReference>
<reference evidence="5 6" key="1">
    <citation type="submission" date="2024-04" db="EMBL/GenBank/DDBJ databases">
        <title>Human intestinal bacterial collection.</title>
        <authorList>
            <person name="Pauvert C."/>
            <person name="Hitch T.C.A."/>
            <person name="Clavel T."/>
        </authorList>
    </citation>
    <scope>NUCLEOTIDE SEQUENCE [LARGE SCALE GENOMIC DNA]</scope>
    <source>
        <strain evidence="5 6">CLA-AA-H145</strain>
    </source>
</reference>
<dbReference type="EMBL" id="JBBNFP010000012">
    <property type="protein sequence ID" value="MEQ2486371.1"/>
    <property type="molecule type" value="Genomic_DNA"/>
</dbReference>
<keyword evidence="6" id="KW-1185">Reference proteome</keyword>
<proteinExistence type="inferred from homology"/>
<dbReference type="InterPro" id="IPR002941">
    <property type="entry name" value="DNA_methylase_N4/N6"/>
</dbReference>
<evidence type="ECO:0000256" key="3">
    <source>
        <dbReference type="ARBA" id="ARBA00022679"/>
    </source>
</evidence>